<evidence type="ECO:0000259" key="7">
    <source>
        <dbReference type="PROSITE" id="PS50109"/>
    </source>
</evidence>
<dbReference type="EMBL" id="FNGV01000002">
    <property type="protein sequence ID" value="SDL62251.1"/>
    <property type="molecule type" value="Genomic_DNA"/>
</dbReference>
<feature type="transmembrane region" description="Helical" evidence="6">
    <location>
        <begin position="47"/>
        <end position="64"/>
    </location>
</feature>
<feature type="domain" description="Histidine kinase" evidence="7">
    <location>
        <begin position="320"/>
        <end position="529"/>
    </location>
</feature>
<dbReference type="PANTHER" id="PTHR43304:SF1">
    <property type="entry name" value="PAC DOMAIN-CONTAINING PROTEIN"/>
    <property type="match status" value="1"/>
</dbReference>
<accession>A0A1G9LJX6</accession>
<comment type="catalytic activity">
    <reaction evidence="1">
        <text>ATP + protein L-histidine = ADP + protein N-phospho-L-histidine.</text>
        <dbReference type="EC" id="2.7.13.3"/>
    </reaction>
</comment>
<dbReference type="SUPFAM" id="SSF55874">
    <property type="entry name" value="ATPase domain of HSP90 chaperone/DNA topoisomerase II/histidine kinase"/>
    <property type="match status" value="1"/>
</dbReference>
<dbReference type="PROSITE" id="PS50109">
    <property type="entry name" value="HIS_KIN"/>
    <property type="match status" value="1"/>
</dbReference>
<evidence type="ECO:0000256" key="6">
    <source>
        <dbReference type="SAM" id="Phobius"/>
    </source>
</evidence>
<dbReference type="InterPro" id="IPR052162">
    <property type="entry name" value="Sensor_kinase/Photoreceptor"/>
</dbReference>
<feature type="transmembrane region" description="Helical" evidence="6">
    <location>
        <begin position="71"/>
        <end position="88"/>
    </location>
</feature>
<dbReference type="InterPro" id="IPR005467">
    <property type="entry name" value="His_kinase_dom"/>
</dbReference>
<name>A0A1G9LJX6_9FLAO</name>
<proteinExistence type="predicted"/>
<dbReference type="SMART" id="SM00387">
    <property type="entry name" value="HATPase_c"/>
    <property type="match status" value="1"/>
</dbReference>
<dbReference type="OrthoDB" id="5522855at2"/>
<evidence type="ECO:0000256" key="4">
    <source>
        <dbReference type="ARBA" id="ARBA00022679"/>
    </source>
</evidence>
<gene>
    <name evidence="8" type="ORF">SAMN04488514_10299</name>
</gene>
<feature type="transmembrane region" description="Helical" evidence="6">
    <location>
        <begin position="150"/>
        <end position="168"/>
    </location>
</feature>
<keyword evidence="6" id="KW-1133">Transmembrane helix</keyword>
<evidence type="ECO:0000256" key="2">
    <source>
        <dbReference type="ARBA" id="ARBA00012438"/>
    </source>
</evidence>
<dbReference type="InterPro" id="IPR004358">
    <property type="entry name" value="Sig_transdc_His_kin-like_C"/>
</dbReference>
<dbReference type="InterPro" id="IPR003594">
    <property type="entry name" value="HATPase_dom"/>
</dbReference>
<dbReference type="InterPro" id="IPR036890">
    <property type="entry name" value="HATPase_C_sf"/>
</dbReference>
<feature type="transmembrane region" description="Helical" evidence="6">
    <location>
        <begin position="12"/>
        <end position="35"/>
    </location>
</feature>
<dbReference type="Proteomes" id="UP000199440">
    <property type="component" value="Unassembled WGS sequence"/>
</dbReference>
<keyword evidence="5 8" id="KW-0418">Kinase</keyword>
<dbReference type="Gene3D" id="3.30.565.10">
    <property type="entry name" value="Histidine kinase-like ATPase, C-terminal domain"/>
    <property type="match status" value="1"/>
</dbReference>
<dbReference type="PRINTS" id="PR00344">
    <property type="entry name" value="BCTRLSENSOR"/>
</dbReference>
<evidence type="ECO:0000256" key="1">
    <source>
        <dbReference type="ARBA" id="ARBA00000085"/>
    </source>
</evidence>
<evidence type="ECO:0000313" key="9">
    <source>
        <dbReference type="Proteomes" id="UP000199440"/>
    </source>
</evidence>
<reference evidence="8 9" key="1">
    <citation type="submission" date="2016-10" db="EMBL/GenBank/DDBJ databases">
        <authorList>
            <person name="de Groot N.N."/>
        </authorList>
    </citation>
    <scope>NUCLEOTIDE SEQUENCE [LARGE SCALE GENOMIC DNA]</scope>
    <source>
        <strain evidence="8 9">DSM 19886</strain>
    </source>
</reference>
<organism evidence="8 9">
    <name type="scientific">Kriegella aquimaris</name>
    <dbReference type="NCBI Taxonomy" id="192904"/>
    <lineage>
        <taxon>Bacteria</taxon>
        <taxon>Pseudomonadati</taxon>
        <taxon>Bacteroidota</taxon>
        <taxon>Flavobacteriia</taxon>
        <taxon>Flavobacteriales</taxon>
        <taxon>Flavobacteriaceae</taxon>
        <taxon>Kriegella</taxon>
    </lineage>
</organism>
<sequence>MYQNKNARKLYWIAVFTIILGLAVSLGWAFDIALLKTIVPHYVSMKLNTALGFILTGIVLLLVIKEKWLQFAAITSVVLAVLGFTSLFQDVFGYNLGIDQLLIDDLDAIRMGQPSPGRPSPTTSLCFGLFGLIFLAIRSTNNHIKNIRQYALHLITLISFIAIVGYLFRVPASYKLSFFTSMAIHTSITLFILSIAVSYLYSGLGIIGLFTGGRIGNIMARNLFKRSLIAVLILGYVQLSLVRLDLVSIEFGIALFATSYLLISLHSLWSTAQLLNGTDMSRKKAENELIATNKNLEKIVQERTGYLTKQNKQLEDFAHIVSHNLRGPTSNLKALLYFYEKEKSIEERDIIIGKFEKTVVNLGTTLDDLLEVVTIRHESKKERGKLNFEVLFSKLIDTYQGKIMESSAKITSDFSAAPTVEYSSVYLESILHNLLSNAIKYRSSDREPSIHFETYTQGDKIGLIARDNGLGIDLALNGSRLFGLHNTFHRHPEAKGVGLFITKAQVEGMGGEIKVKSEVNIGTTFEVVF</sequence>
<dbReference type="EC" id="2.7.13.3" evidence="2"/>
<evidence type="ECO:0000256" key="3">
    <source>
        <dbReference type="ARBA" id="ARBA00022553"/>
    </source>
</evidence>
<dbReference type="Gene3D" id="1.10.287.130">
    <property type="match status" value="1"/>
</dbReference>
<dbReference type="AlphaFoldDB" id="A0A1G9LJX6"/>
<dbReference type="PANTHER" id="PTHR43304">
    <property type="entry name" value="PHYTOCHROME-LIKE PROTEIN CPH1"/>
    <property type="match status" value="1"/>
</dbReference>
<feature type="transmembrane region" description="Helical" evidence="6">
    <location>
        <begin position="223"/>
        <end position="241"/>
    </location>
</feature>
<keyword evidence="9" id="KW-1185">Reference proteome</keyword>
<keyword evidence="6" id="KW-0472">Membrane</keyword>
<feature type="transmembrane region" description="Helical" evidence="6">
    <location>
        <begin position="253"/>
        <end position="275"/>
    </location>
</feature>
<dbReference type="Pfam" id="PF02518">
    <property type="entry name" value="HATPase_c"/>
    <property type="match status" value="1"/>
</dbReference>
<protein>
    <recommendedName>
        <fullName evidence="2">histidine kinase</fullName>
        <ecNumber evidence="2">2.7.13.3</ecNumber>
    </recommendedName>
</protein>
<dbReference type="STRING" id="192904.SAMN04488514_10299"/>
<evidence type="ECO:0000256" key="5">
    <source>
        <dbReference type="ARBA" id="ARBA00022777"/>
    </source>
</evidence>
<dbReference type="RefSeq" id="WP_089886440.1">
    <property type="nucleotide sequence ID" value="NZ_FNGV01000002.1"/>
</dbReference>
<dbReference type="GO" id="GO:0004673">
    <property type="term" value="F:protein histidine kinase activity"/>
    <property type="evidence" value="ECO:0007669"/>
    <property type="project" value="UniProtKB-EC"/>
</dbReference>
<evidence type="ECO:0000313" key="8">
    <source>
        <dbReference type="EMBL" id="SDL62251.1"/>
    </source>
</evidence>
<feature type="transmembrane region" description="Helical" evidence="6">
    <location>
        <begin position="188"/>
        <end position="211"/>
    </location>
</feature>
<keyword evidence="4" id="KW-0808">Transferase</keyword>
<keyword evidence="6" id="KW-0812">Transmembrane</keyword>
<feature type="transmembrane region" description="Helical" evidence="6">
    <location>
        <begin position="120"/>
        <end position="138"/>
    </location>
</feature>
<keyword evidence="3" id="KW-0597">Phosphoprotein</keyword>